<name>A0ABX1R4A7_9ALTE</name>
<comment type="caution">
    <text evidence="2">The sequence shown here is derived from an EMBL/GenBank/DDBJ whole genome shotgun (WGS) entry which is preliminary data.</text>
</comment>
<reference evidence="2 3" key="1">
    <citation type="submission" date="2020-03" db="EMBL/GenBank/DDBJ databases">
        <title>Alteromonas ponticola sp. nov., isolated from seawater.</title>
        <authorList>
            <person name="Yoon J.-H."/>
            <person name="Kim Y.-O."/>
        </authorList>
    </citation>
    <scope>NUCLEOTIDE SEQUENCE [LARGE SCALE GENOMIC DNA]</scope>
    <source>
        <strain evidence="2 3">MYP5</strain>
    </source>
</reference>
<gene>
    <name evidence="2" type="ORF">HCJ96_14685</name>
</gene>
<dbReference type="EMBL" id="JAATNW010000008">
    <property type="protein sequence ID" value="NMH61274.1"/>
    <property type="molecule type" value="Genomic_DNA"/>
</dbReference>
<evidence type="ECO:0000313" key="2">
    <source>
        <dbReference type="EMBL" id="NMH61274.1"/>
    </source>
</evidence>
<evidence type="ECO:0008006" key="4">
    <source>
        <dbReference type="Google" id="ProtNLM"/>
    </source>
</evidence>
<feature type="signal peptide" evidence="1">
    <location>
        <begin position="1"/>
        <end position="23"/>
    </location>
</feature>
<dbReference type="RefSeq" id="WP_169211838.1">
    <property type="nucleotide sequence ID" value="NZ_JAATNW010000008.1"/>
</dbReference>
<evidence type="ECO:0000313" key="3">
    <source>
        <dbReference type="Proteomes" id="UP000709336"/>
    </source>
</evidence>
<protein>
    <recommendedName>
        <fullName evidence="4">DUF3313 domain-containing protein</fullName>
    </recommendedName>
</protein>
<proteinExistence type="predicted"/>
<dbReference type="PROSITE" id="PS51257">
    <property type="entry name" value="PROKAR_LIPOPROTEIN"/>
    <property type="match status" value="1"/>
</dbReference>
<organism evidence="2 3">
    <name type="scientific">Alteromonas ponticola</name>
    <dbReference type="NCBI Taxonomy" id="2720613"/>
    <lineage>
        <taxon>Bacteria</taxon>
        <taxon>Pseudomonadati</taxon>
        <taxon>Pseudomonadota</taxon>
        <taxon>Gammaproteobacteria</taxon>
        <taxon>Alteromonadales</taxon>
        <taxon>Alteromonadaceae</taxon>
        <taxon>Alteromonas/Salinimonas group</taxon>
        <taxon>Alteromonas</taxon>
    </lineage>
</organism>
<dbReference type="Proteomes" id="UP000709336">
    <property type="component" value="Unassembled WGS sequence"/>
</dbReference>
<keyword evidence="1" id="KW-0732">Signal</keyword>
<evidence type="ECO:0000256" key="1">
    <source>
        <dbReference type="SAM" id="SignalP"/>
    </source>
</evidence>
<accession>A0ABX1R4A7</accession>
<feature type="chain" id="PRO_5046718192" description="DUF3313 domain-containing protein" evidence="1">
    <location>
        <begin position="24"/>
        <end position="296"/>
    </location>
</feature>
<sequence>MNLLKKIKVGSLAALALSGCAMTSEPYSIDTASSNIKPKKFIFKNVEMDGYDGLTATKITPTVERYIEDNAAFYKCRSSLFGSNCSQTSSSGIKDTWGSNVSRTDSSYTLTYFSDKKYSTGRVDKATIEQTLPFTVDVNEDAVTLTLSPPSAANAKPTSDALGLPYAVPISDKNVVAWTASLFEDSKTVSIKQNAAKAGEFDVELDPNSVRANLMREFDLELSESTDDILWKASTTRQLGDAKVHIDLTVGLYRGNTKVEYTIKHPFNLNSDGTISAFNADIIEIALKQIKDAANA</sequence>
<keyword evidence="3" id="KW-1185">Reference proteome</keyword>